<protein>
    <submittedName>
        <fullName evidence="1">Uncharacterized protein</fullName>
    </submittedName>
</protein>
<dbReference type="AlphaFoldDB" id="A0A4U2Q1J5"/>
<evidence type="ECO:0000313" key="2">
    <source>
        <dbReference type="Proteomes" id="UP000308114"/>
    </source>
</evidence>
<sequence>MYKSSDIKGYNPALLPHQLYFIQRWGELFEKSPLHYRKLSYPCVRAVLKEAIQVVEHYRAEVLYEHNVFEIFQEVVITLKENKVLSASFKEDWSLVSSRLEMFSSDKESFLKTGNTVEKYRKLELPLTLIRGLLNKLENTDIPRLYIELLSKELSKSKLSFEHVDEYLELLMSELLFEGHHKQYLYRWGHGVLVNDDENSFLKRLERISELGVKNRREFECFIRLKLPDGYDGLIGTNGPLTFFSDPDRARIQIDEEHDAPQVHKDAPIIEFFKKDKHIARMKLFATDDVAAINIARDELISTTRLFTLENRHKLYNPGNLTEALVFDVNSKKIYTEPVIEISQHGLQVTKNDKYIKINMSSKLTGKYKGLDQLLQWCRVIQDSPKETGLVAMWSLMEYLFVTDPTNKRKSIIEYTTPYLTQFYLKSLVFRCRELIKQNQAGNEALIAAVREKLGKDSIDRKTNEIKLHYLLQFIAEYKEETLSLFSGDALNQRYIGLLNKYMQLRGKKLWFFEYLEHLERQIDCDLSRAYRLRNILTHQAYVDKIFFEEIYERLSFYLKLILDDLLYSMSLQPDNSFHQLVRIKKESYKDYQKLIAGISKIDSFKALLQTKSLLV</sequence>
<dbReference type="RefSeq" id="WP_137060924.1">
    <property type="nucleotide sequence ID" value="NZ_PNXQ01000005.1"/>
</dbReference>
<reference evidence="1 2" key="1">
    <citation type="submission" date="2018-01" db="EMBL/GenBank/DDBJ databases">
        <title>Bacillales members from the olive rhizosphere are effective biological control agents against Verticillium dahliae.</title>
        <authorList>
            <person name="Gomez-Lama C."/>
            <person name="Legarda G."/>
            <person name="Ruano-Rosa D."/>
            <person name="Pizarro-Tobias P."/>
            <person name="Valverde-Corredor A."/>
            <person name="Niqui J.L."/>
            <person name="Trivino J.C."/>
            <person name="Roca A."/>
            <person name="Mercado-Blanco J."/>
        </authorList>
    </citation>
    <scope>NUCLEOTIDE SEQUENCE [LARGE SCALE GENOMIC DNA]</scope>
    <source>
        <strain evidence="1 2">PIC167</strain>
    </source>
</reference>
<comment type="caution">
    <text evidence="1">The sequence shown here is derived from an EMBL/GenBank/DDBJ whole genome shotgun (WGS) entry which is preliminary data.</text>
</comment>
<accession>A0A4U2Q1J5</accession>
<evidence type="ECO:0000313" key="1">
    <source>
        <dbReference type="EMBL" id="TKH46003.1"/>
    </source>
</evidence>
<name>A0A4U2Q1J5_9BACL</name>
<dbReference type="Proteomes" id="UP000308114">
    <property type="component" value="Unassembled WGS sequence"/>
</dbReference>
<gene>
    <name evidence="1" type="ORF">C1I60_06120</name>
</gene>
<dbReference type="EMBL" id="PNXQ01000005">
    <property type="protein sequence ID" value="TKH46003.1"/>
    <property type="molecule type" value="Genomic_DNA"/>
</dbReference>
<organism evidence="1 2">
    <name type="scientific">Paenibacillus terrae</name>
    <dbReference type="NCBI Taxonomy" id="159743"/>
    <lineage>
        <taxon>Bacteria</taxon>
        <taxon>Bacillati</taxon>
        <taxon>Bacillota</taxon>
        <taxon>Bacilli</taxon>
        <taxon>Bacillales</taxon>
        <taxon>Paenibacillaceae</taxon>
        <taxon>Paenibacillus</taxon>
    </lineage>
</organism>
<proteinExistence type="predicted"/>